<evidence type="ECO:0000256" key="1">
    <source>
        <dbReference type="ARBA" id="ARBA00022801"/>
    </source>
</evidence>
<evidence type="ECO:0000313" key="3">
    <source>
        <dbReference type="Proteomes" id="UP000322783"/>
    </source>
</evidence>
<sequence>MMTLKDCIKASQTQLFRSLLRQYNENSIARQGKFLLVRGDVPVLLVAHLDTVHEEPVHTICISEDGSIMMSPQGIGGDDRCGVYALQRIYAEAEKKPWLLFTCDEEIGGHGAKAFVEEYEQEKLPQELANMKMLVEIDRRGRNDAVFYDCGNPEFEDYINSHGFLTQYGSFSDISLIAPVLGVAAVNLSSGYYDAHTRHEYINCRHLENTIVKVGEMVAEASQDDFSQYDYQECDWLADWQNYGYAAVKQNLSKGQRRIYKRLMEFFAVEEIERYRQMYGDGILQQLYEDVREYCMEG</sequence>
<dbReference type="InterPro" id="IPR001261">
    <property type="entry name" value="ArgE/DapE_CS"/>
</dbReference>
<dbReference type="EMBL" id="VTOZ01000025">
    <property type="protein sequence ID" value="TYZ27545.1"/>
    <property type="molecule type" value="Genomic_DNA"/>
</dbReference>
<dbReference type="Gene3D" id="3.40.630.10">
    <property type="entry name" value="Zn peptidases"/>
    <property type="match status" value="1"/>
</dbReference>
<gene>
    <name evidence="2" type="ORF">FZ041_11110</name>
</gene>
<dbReference type="SUPFAM" id="SSF53187">
    <property type="entry name" value="Zn-dependent exopeptidases"/>
    <property type="match status" value="1"/>
</dbReference>
<proteinExistence type="predicted"/>
<protein>
    <recommendedName>
        <fullName evidence="4">M28 family peptidase</fullName>
    </recommendedName>
</protein>
<accession>A0A5D6WK83</accession>
<dbReference type="Proteomes" id="UP000322783">
    <property type="component" value="Unassembled WGS sequence"/>
</dbReference>
<evidence type="ECO:0008006" key="4">
    <source>
        <dbReference type="Google" id="ProtNLM"/>
    </source>
</evidence>
<evidence type="ECO:0000313" key="2">
    <source>
        <dbReference type="EMBL" id="TYZ27545.1"/>
    </source>
</evidence>
<keyword evidence="3" id="KW-1185">Reference proteome</keyword>
<dbReference type="PROSITE" id="PS00758">
    <property type="entry name" value="ARGE_DAPE_CPG2_1"/>
    <property type="match status" value="1"/>
</dbReference>
<dbReference type="AlphaFoldDB" id="A0A5D6WK83"/>
<name>A0A5D6WK83_9FIRM</name>
<comment type="caution">
    <text evidence="2">The sequence shown here is derived from an EMBL/GenBank/DDBJ whole genome shotgun (WGS) entry which is preliminary data.</text>
</comment>
<reference evidence="2 3" key="1">
    <citation type="submission" date="2019-08" db="EMBL/GenBank/DDBJ databases">
        <title>Selenomonas sp. mPRGC5 and Selenomonas sp. mPRGC8 isolated from ruminal fluid of dairy goat (Capra hircus).</title>
        <authorList>
            <person name="Poothong S."/>
            <person name="Nuengjamnong C."/>
            <person name="Tanasupawat S."/>
        </authorList>
    </citation>
    <scope>NUCLEOTIDE SEQUENCE [LARGE SCALE GENOMIC DNA]</scope>
    <source>
        <strain evidence="3">mPRGC8</strain>
    </source>
</reference>
<organism evidence="2 3">
    <name type="scientific">Selenomonas caprae</name>
    <dbReference type="NCBI Taxonomy" id="2606905"/>
    <lineage>
        <taxon>Bacteria</taxon>
        <taxon>Bacillati</taxon>
        <taxon>Bacillota</taxon>
        <taxon>Negativicutes</taxon>
        <taxon>Selenomonadales</taxon>
        <taxon>Selenomonadaceae</taxon>
        <taxon>Selenomonas</taxon>
    </lineage>
</organism>
<dbReference type="RefSeq" id="WP_149189609.1">
    <property type="nucleotide sequence ID" value="NZ_VTOZ01000025.1"/>
</dbReference>
<keyword evidence="1" id="KW-0378">Hydrolase</keyword>